<comment type="similarity">
    <text evidence="2 10 13">Belongs to the SecY/SEC61-alpha family.</text>
</comment>
<reference evidence="14" key="1">
    <citation type="submission" date="2022-05" db="EMBL/GenBank/DDBJ databases">
        <authorList>
            <person name="Tuo L."/>
        </authorList>
    </citation>
    <scope>NUCLEOTIDE SEQUENCE</scope>
    <source>
        <strain evidence="14">BSK12Z-4</strain>
    </source>
</reference>
<dbReference type="RefSeq" id="WP_250051650.1">
    <property type="nucleotide sequence ID" value="NZ_JAMJPH010000002.1"/>
</dbReference>
<dbReference type="PROSITE" id="PS00756">
    <property type="entry name" value="SECY_2"/>
    <property type="match status" value="1"/>
</dbReference>
<comment type="caution">
    <text evidence="14">The sequence shown here is derived from an EMBL/GenBank/DDBJ whole genome shotgun (WGS) entry which is preliminary data.</text>
</comment>
<dbReference type="GO" id="GO:0005886">
    <property type="term" value="C:plasma membrane"/>
    <property type="evidence" value="ECO:0007669"/>
    <property type="project" value="UniProtKB-SubCell"/>
</dbReference>
<sequence>MLGAFANAFRTPDLRRKLLFVLGIIVIFRAGSQIPAPGVDVANVQQCIDAAQSGANASLYSLVNLFSGGALLQLTIFALGIMPYITASIILQLLVVVIPRLEALKQEGQAGQTKITQYTRYLTLGLALLQATGIVALARSGDLLQCELPLLHDDGVTAFLVMVITMTAGTAVIMWLGELITERGVGNGMSILIFTQVVATFPGAMWQVQISQGWWTFGIVLVIGLVLVAAVILIEQAQRRIPVQYARRMVGRKMFGGSSTYIPLKVNQAGIIPVIFASSLLYLPAMAVQFNQTSDAGWVQFISTYFVRGDHPLYMIAYFGLIVFFTYFYVSITFNPVEVADNMKKYGGFIPGIRAGKPTEDYLSYVLSRITLPGAVYLGLIALVPLIALVLINANQNFPFGGTSILIMVGVALDTVKQIESQLQQRNYEGFLR</sequence>
<feature type="transmembrane region" description="Helical" evidence="10">
    <location>
        <begin position="158"/>
        <end position="177"/>
    </location>
</feature>
<proteinExistence type="inferred from homology"/>
<dbReference type="PANTHER" id="PTHR10906">
    <property type="entry name" value="SECY/SEC61-ALPHA FAMILY MEMBER"/>
    <property type="match status" value="1"/>
</dbReference>
<name>A0A9X2D8D8_9ACTN</name>
<dbReference type="SUPFAM" id="SSF103491">
    <property type="entry name" value="Preprotein translocase SecY subunit"/>
    <property type="match status" value="1"/>
</dbReference>
<feature type="transmembrane region" description="Helical" evidence="10">
    <location>
        <begin position="118"/>
        <end position="138"/>
    </location>
</feature>
<dbReference type="PIRSF" id="PIRSF004557">
    <property type="entry name" value="SecY"/>
    <property type="match status" value="1"/>
</dbReference>
<dbReference type="PROSITE" id="PS00755">
    <property type="entry name" value="SECY_1"/>
    <property type="match status" value="1"/>
</dbReference>
<dbReference type="GO" id="GO:0006605">
    <property type="term" value="P:protein targeting"/>
    <property type="evidence" value="ECO:0007669"/>
    <property type="project" value="UniProtKB-UniRule"/>
</dbReference>
<organism evidence="14 15">
    <name type="scientific">Nocardioides bruguierae</name>
    <dbReference type="NCBI Taxonomy" id="2945102"/>
    <lineage>
        <taxon>Bacteria</taxon>
        <taxon>Bacillati</taxon>
        <taxon>Actinomycetota</taxon>
        <taxon>Actinomycetes</taxon>
        <taxon>Propionibacteriales</taxon>
        <taxon>Nocardioidaceae</taxon>
        <taxon>Nocardioides</taxon>
    </lineage>
</organism>
<dbReference type="Pfam" id="PF00344">
    <property type="entry name" value="SecY"/>
    <property type="match status" value="1"/>
</dbReference>
<evidence type="ECO:0000256" key="9">
    <source>
        <dbReference type="ARBA" id="ARBA00039733"/>
    </source>
</evidence>
<evidence type="ECO:0000256" key="11">
    <source>
        <dbReference type="RuleBase" id="RU000537"/>
    </source>
</evidence>
<dbReference type="AlphaFoldDB" id="A0A9X2D8D8"/>
<dbReference type="GO" id="GO:0043952">
    <property type="term" value="P:protein transport by the Sec complex"/>
    <property type="evidence" value="ECO:0007669"/>
    <property type="project" value="UniProtKB-UniRule"/>
</dbReference>
<feature type="transmembrane region" description="Helical" evidence="10">
    <location>
        <begin position="374"/>
        <end position="392"/>
    </location>
</feature>
<keyword evidence="6 10" id="KW-1133">Transmembrane helix</keyword>
<dbReference type="InterPro" id="IPR002208">
    <property type="entry name" value="SecY/SEC61-alpha"/>
</dbReference>
<gene>
    <name evidence="10 14" type="primary">secY</name>
    <name evidence="14" type="ORF">M8330_06375</name>
</gene>
<evidence type="ECO:0000256" key="10">
    <source>
        <dbReference type="HAMAP-Rule" id="MF_01465"/>
    </source>
</evidence>
<keyword evidence="5 10" id="KW-0653">Protein transport</keyword>
<evidence type="ECO:0000256" key="13">
    <source>
        <dbReference type="RuleBase" id="RU004349"/>
    </source>
</evidence>
<evidence type="ECO:0000256" key="1">
    <source>
        <dbReference type="ARBA" id="ARBA00004141"/>
    </source>
</evidence>
<comment type="subunit">
    <text evidence="10">Component of the Sec protein translocase complex. Heterotrimer consisting of SecY, SecE and SecG subunits. The heterotrimers can form oligomers, although 1 heterotrimer is thought to be able to translocate proteins. Interacts with the ribosome. Interacts with SecDF, and other proteins may be involved. Interacts with SecA.</text>
</comment>
<dbReference type="Gene3D" id="1.10.3370.10">
    <property type="entry name" value="SecY subunit domain"/>
    <property type="match status" value="1"/>
</dbReference>
<feature type="transmembrane region" description="Helical" evidence="10">
    <location>
        <begin position="189"/>
        <end position="208"/>
    </location>
</feature>
<feature type="transmembrane region" description="Helical" evidence="10">
    <location>
        <begin position="214"/>
        <end position="234"/>
    </location>
</feature>
<dbReference type="InterPro" id="IPR023201">
    <property type="entry name" value="SecY_dom_sf"/>
</dbReference>
<dbReference type="InterPro" id="IPR026593">
    <property type="entry name" value="SecY"/>
</dbReference>
<dbReference type="HAMAP" id="MF_01465">
    <property type="entry name" value="SecY"/>
    <property type="match status" value="1"/>
</dbReference>
<keyword evidence="3 10" id="KW-0813">Transport</keyword>
<evidence type="ECO:0000256" key="6">
    <source>
        <dbReference type="ARBA" id="ARBA00022989"/>
    </source>
</evidence>
<comment type="function">
    <text evidence="10 11">The central subunit of the protein translocation channel SecYEG. Consists of two halves formed by TMs 1-5 and 6-10. These two domains form a lateral gate at the front which open onto the bilayer between TMs 2 and 7, and are clamped together by SecE at the back. The channel is closed by both a pore ring composed of hydrophobic SecY resides and a short helix (helix 2A) on the extracellular side of the membrane which forms a plug. The plug probably moves laterally to allow the channel to open. The ring and the pore may move independently.</text>
</comment>
<comment type="caution">
    <text evidence="10">Lacks conserved residue(s) required for the propagation of feature annotation.</text>
</comment>
<keyword evidence="8 10" id="KW-0472">Membrane</keyword>
<evidence type="ECO:0000256" key="8">
    <source>
        <dbReference type="ARBA" id="ARBA00023136"/>
    </source>
</evidence>
<protein>
    <recommendedName>
        <fullName evidence="9 10">Protein translocase subunit SecY</fullName>
    </recommendedName>
</protein>
<keyword evidence="15" id="KW-1185">Reference proteome</keyword>
<accession>A0A9X2D8D8</accession>
<feature type="transmembrane region" description="Helical" evidence="10">
    <location>
        <begin position="70"/>
        <end position="97"/>
    </location>
</feature>
<dbReference type="EMBL" id="JAMOIL010000006">
    <property type="protein sequence ID" value="MCM0619919.1"/>
    <property type="molecule type" value="Genomic_DNA"/>
</dbReference>
<evidence type="ECO:0000313" key="14">
    <source>
        <dbReference type="EMBL" id="MCM0619919.1"/>
    </source>
</evidence>
<dbReference type="PRINTS" id="PR00303">
    <property type="entry name" value="SECYTRNLCASE"/>
</dbReference>
<keyword evidence="4 10" id="KW-0812">Transmembrane</keyword>
<evidence type="ECO:0000256" key="3">
    <source>
        <dbReference type="ARBA" id="ARBA00022448"/>
    </source>
</evidence>
<dbReference type="GO" id="GO:0065002">
    <property type="term" value="P:intracellular protein transmembrane transport"/>
    <property type="evidence" value="ECO:0007669"/>
    <property type="project" value="UniProtKB-UniRule"/>
</dbReference>
<keyword evidence="7 10" id="KW-0811">Translocation</keyword>
<evidence type="ECO:0000256" key="4">
    <source>
        <dbReference type="ARBA" id="ARBA00022692"/>
    </source>
</evidence>
<keyword evidence="10" id="KW-1003">Cell membrane</keyword>
<evidence type="ECO:0000256" key="5">
    <source>
        <dbReference type="ARBA" id="ARBA00022927"/>
    </source>
</evidence>
<dbReference type="NCBIfam" id="TIGR00967">
    <property type="entry name" value="3a0501s007"/>
    <property type="match status" value="1"/>
</dbReference>
<evidence type="ECO:0000256" key="7">
    <source>
        <dbReference type="ARBA" id="ARBA00023010"/>
    </source>
</evidence>
<dbReference type="InterPro" id="IPR030659">
    <property type="entry name" value="SecY_CS"/>
</dbReference>
<dbReference type="Proteomes" id="UP001139485">
    <property type="component" value="Unassembled WGS sequence"/>
</dbReference>
<feature type="transmembrane region" description="Helical" evidence="10">
    <location>
        <begin position="311"/>
        <end position="330"/>
    </location>
</feature>
<evidence type="ECO:0000256" key="2">
    <source>
        <dbReference type="ARBA" id="ARBA00005751"/>
    </source>
</evidence>
<dbReference type="FunFam" id="1.10.3370.10:FF:000001">
    <property type="entry name" value="Preprotein translocase subunit SecY"/>
    <property type="match status" value="1"/>
</dbReference>
<evidence type="ECO:0000313" key="15">
    <source>
        <dbReference type="Proteomes" id="UP001139485"/>
    </source>
</evidence>
<evidence type="ECO:0000256" key="12">
    <source>
        <dbReference type="RuleBase" id="RU003484"/>
    </source>
</evidence>
<comment type="subcellular location">
    <subcellularLocation>
        <location evidence="10">Cell membrane</location>
        <topology evidence="10">Multi-pass membrane protein</topology>
    </subcellularLocation>
    <subcellularLocation>
        <location evidence="1 12">Membrane</location>
        <topology evidence="1 12">Multi-pass membrane protein</topology>
    </subcellularLocation>
</comment>